<dbReference type="InterPro" id="IPR006170">
    <property type="entry name" value="PBP/GOBP"/>
</dbReference>
<keyword evidence="5" id="KW-1185">Reference proteome</keyword>
<sequence length="220" mass="25714">MAPPRLRAQKQRRRVQLPSNFCSDIKFENVFRCCELPTILPANDFTICRQENEAWFQPPKKRPRQQAVKFSPRDNPLLKICMSNCVFQRNGFILSNGELNLTSILETLLRNQTSEDWKNVIAAGVEKCYAQMNNATKYLKIEPCRIENHMFLTCIRQYLSVNCSKDASAGATIYPTCEFNMQVLETCDPFIRDPRIDLYPPMRQRKKRTSTSPVYYYYNS</sequence>
<proteinExistence type="inferred from homology"/>
<comment type="caution">
    <text evidence="4">The sequence shown here is derived from an EMBL/GenBank/DDBJ whole genome shotgun (WGS) entry which is preliminary data.</text>
</comment>
<protein>
    <submittedName>
        <fullName evidence="4">Uncharacterized protein</fullName>
    </submittedName>
</protein>
<evidence type="ECO:0000256" key="3">
    <source>
        <dbReference type="ARBA" id="ARBA00022525"/>
    </source>
</evidence>
<dbReference type="PANTHER" id="PTHR21066">
    <property type="entry name" value="ODORANT-BINDING PROTEIN 59A-RELATED"/>
    <property type="match status" value="1"/>
</dbReference>
<evidence type="ECO:0000256" key="2">
    <source>
        <dbReference type="ARBA" id="ARBA00008098"/>
    </source>
</evidence>
<dbReference type="PANTHER" id="PTHR21066:SF9">
    <property type="entry name" value="ODORANT-BINDING PROTEIN 59A"/>
    <property type="match status" value="1"/>
</dbReference>
<evidence type="ECO:0000313" key="4">
    <source>
        <dbReference type="EMBL" id="CAB3371968.1"/>
    </source>
</evidence>
<comment type="subcellular location">
    <subcellularLocation>
        <location evidence="1">Secreted</location>
    </subcellularLocation>
</comment>
<accession>A0A8S1CV92</accession>
<dbReference type="Gene3D" id="1.10.238.270">
    <property type="match status" value="1"/>
</dbReference>
<dbReference type="EMBL" id="CADEPI010000067">
    <property type="protein sequence ID" value="CAB3371968.1"/>
    <property type="molecule type" value="Genomic_DNA"/>
</dbReference>
<dbReference type="GO" id="GO:0005576">
    <property type="term" value="C:extracellular region"/>
    <property type="evidence" value="ECO:0007669"/>
    <property type="project" value="UniProtKB-SubCell"/>
</dbReference>
<dbReference type="Proteomes" id="UP000494165">
    <property type="component" value="Unassembled WGS sequence"/>
</dbReference>
<dbReference type="InterPro" id="IPR036728">
    <property type="entry name" value="PBP_GOBP_sf"/>
</dbReference>
<dbReference type="SUPFAM" id="SSF47565">
    <property type="entry name" value="Insect pheromone/odorant-binding proteins"/>
    <property type="match status" value="1"/>
</dbReference>
<organism evidence="4 5">
    <name type="scientific">Cloeon dipterum</name>
    <dbReference type="NCBI Taxonomy" id="197152"/>
    <lineage>
        <taxon>Eukaryota</taxon>
        <taxon>Metazoa</taxon>
        <taxon>Ecdysozoa</taxon>
        <taxon>Arthropoda</taxon>
        <taxon>Hexapoda</taxon>
        <taxon>Insecta</taxon>
        <taxon>Pterygota</taxon>
        <taxon>Palaeoptera</taxon>
        <taxon>Ephemeroptera</taxon>
        <taxon>Pisciforma</taxon>
        <taxon>Baetidae</taxon>
        <taxon>Cloeon</taxon>
    </lineage>
</organism>
<comment type="similarity">
    <text evidence="2">Belongs to the PBP/GOBP family.</text>
</comment>
<dbReference type="InterPro" id="IPR052295">
    <property type="entry name" value="Odorant-binding_protein"/>
</dbReference>
<name>A0A8S1CV92_9INSE</name>
<dbReference type="OrthoDB" id="8118963at2759"/>
<keyword evidence="3" id="KW-0964">Secreted</keyword>
<reference evidence="4 5" key="1">
    <citation type="submission" date="2020-04" db="EMBL/GenBank/DDBJ databases">
        <authorList>
            <person name="Alioto T."/>
            <person name="Alioto T."/>
            <person name="Gomez Garrido J."/>
        </authorList>
    </citation>
    <scope>NUCLEOTIDE SEQUENCE [LARGE SCALE GENOMIC DNA]</scope>
</reference>
<gene>
    <name evidence="4" type="ORF">CLODIP_2_CD07712</name>
</gene>
<evidence type="ECO:0000313" key="5">
    <source>
        <dbReference type="Proteomes" id="UP000494165"/>
    </source>
</evidence>
<evidence type="ECO:0000256" key="1">
    <source>
        <dbReference type="ARBA" id="ARBA00004613"/>
    </source>
</evidence>
<dbReference type="Pfam" id="PF01395">
    <property type="entry name" value="PBP_GOBP"/>
    <property type="match status" value="1"/>
</dbReference>
<dbReference type="AlphaFoldDB" id="A0A8S1CV92"/>
<dbReference type="GO" id="GO:0005549">
    <property type="term" value="F:odorant binding"/>
    <property type="evidence" value="ECO:0007669"/>
    <property type="project" value="InterPro"/>
</dbReference>